<evidence type="ECO:0000313" key="3">
    <source>
        <dbReference type="Proteomes" id="UP000268162"/>
    </source>
</evidence>
<proteinExistence type="predicted"/>
<organism evidence="2 3">
    <name type="scientific">Dimargaris cristalligena</name>
    <dbReference type="NCBI Taxonomy" id="215637"/>
    <lineage>
        <taxon>Eukaryota</taxon>
        <taxon>Fungi</taxon>
        <taxon>Fungi incertae sedis</taxon>
        <taxon>Zoopagomycota</taxon>
        <taxon>Kickxellomycotina</taxon>
        <taxon>Dimargaritomycetes</taxon>
        <taxon>Dimargaritales</taxon>
        <taxon>Dimargaritaceae</taxon>
        <taxon>Dimargaris</taxon>
    </lineage>
</organism>
<sequence>MRNTARELTIRALGIPMGKQLKVRFIHRLSRKQPELVQSYQDRLLTELVTEEYAYELRAAGVTLGVGVSRGDGDGDGGGAGSGVHRNDPGDDEIEEDDEAPVAKGRTARNIIFDKGDDDYDDGSDFQSVGMAKGKGKAPEKSVTPTPIAATIGSAKVGNTALMTARGLRGPSSTDASSVDQPTTATTTTTTTIITTKSQRRSHRFTAPARPTKWEAIILRGVVVGRQPTLSDATYTYAAIMMWFNGESAESGNIDKWTKDYLAKIRKNHGE</sequence>
<reference evidence="3" key="1">
    <citation type="journal article" date="2018" name="Nat. Microbiol.">
        <title>Leveraging single-cell genomics to expand the fungal tree of life.</title>
        <authorList>
            <person name="Ahrendt S.R."/>
            <person name="Quandt C.A."/>
            <person name="Ciobanu D."/>
            <person name="Clum A."/>
            <person name="Salamov A."/>
            <person name="Andreopoulos B."/>
            <person name="Cheng J.F."/>
            <person name="Woyke T."/>
            <person name="Pelin A."/>
            <person name="Henrissat B."/>
            <person name="Reynolds N.K."/>
            <person name="Benny G.L."/>
            <person name="Smith M.E."/>
            <person name="James T.Y."/>
            <person name="Grigoriev I.V."/>
        </authorList>
    </citation>
    <scope>NUCLEOTIDE SEQUENCE [LARGE SCALE GENOMIC DNA]</scope>
    <source>
        <strain evidence="3">RSA 468</strain>
    </source>
</reference>
<feature type="compositionally biased region" description="Acidic residues" evidence="1">
    <location>
        <begin position="90"/>
        <end position="100"/>
    </location>
</feature>
<dbReference type="EMBL" id="ML002413">
    <property type="protein sequence ID" value="RKP38028.1"/>
    <property type="molecule type" value="Genomic_DNA"/>
</dbReference>
<accession>A0A4P9ZXC8</accession>
<feature type="region of interest" description="Disordered" evidence="1">
    <location>
        <begin position="70"/>
        <end position="119"/>
    </location>
</feature>
<evidence type="ECO:0000256" key="1">
    <source>
        <dbReference type="SAM" id="MobiDB-lite"/>
    </source>
</evidence>
<keyword evidence="3" id="KW-1185">Reference proteome</keyword>
<dbReference type="AlphaFoldDB" id="A0A4P9ZXC8"/>
<gene>
    <name evidence="2" type="ORF">BJ085DRAFT_32516</name>
</gene>
<name>A0A4P9ZXC8_9FUNG</name>
<evidence type="ECO:0000313" key="2">
    <source>
        <dbReference type="EMBL" id="RKP38028.1"/>
    </source>
</evidence>
<dbReference type="Proteomes" id="UP000268162">
    <property type="component" value="Unassembled WGS sequence"/>
</dbReference>
<protein>
    <submittedName>
        <fullName evidence="2">Uncharacterized protein</fullName>
    </submittedName>
</protein>